<comment type="subunit">
    <text evidence="4">Homotrimer.</text>
</comment>
<dbReference type="GO" id="GO:0008675">
    <property type="term" value="F:2-dehydro-3-deoxy-phosphogluconate aldolase activity"/>
    <property type="evidence" value="ECO:0007669"/>
    <property type="project" value="UniProtKB-EC"/>
</dbReference>
<evidence type="ECO:0000256" key="4">
    <source>
        <dbReference type="ARBA" id="ARBA00011233"/>
    </source>
</evidence>
<dbReference type="Pfam" id="PF01081">
    <property type="entry name" value="Aldolase"/>
    <property type="match status" value="1"/>
</dbReference>
<keyword evidence="6 9" id="KW-0456">Lyase</keyword>
<reference evidence="9 10" key="1">
    <citation type="submission" date="2018-06" db="EMBL/GenBank/DDBJ databases">
        <authorList>
            <consortium name="Pathogen Informatics"/>
            <person name="Doyle S."/>
        </authorList>
    </citation>
    <scope>NUCLEOTIDE SEQUENCE [LARGE SCALE GENOMIC DNA]</scope>
    <source>
        <strain evidence="9 10">NCTC4191</strain>
    </source>
</reference>
<evidence type="ECO:0000256" key="8">
    <source>
        <dbReference type="ARBA" id="ARBA00023277"/>
    </source>
</evidence>
<evidence type="ECO:0000256" key="7">
    <source>
        <dbReference type="ARBA" id="ARBA00023270"/>
    </source>
</evidence>
<evidence type="ECO:0000256" key="3">
    <source>
        <dbReference type="ARBA" id="ARBA00006906"/>
    </source>
</evidence>
<dbReference type="AlphaFoldDB" id="A0A380TSI7"/>
<comment type="catalytic activity">
    <reaction evidence="1">
        <text>2-dehydro-3-deoxy-6-phospho-D-gluconate = D-glyceraldehyde 3-phosphate + pyruvate</text>
        <dbReference type="Rhea" id="RHEA:17089"/>
        <dbReference type="ChEBI" id="CHEBI:15361"/>
        <dbReference type="ChEBI" id="CHEBI:57569"/>
        <dbReference type="ChEBI" id="CHEBI:59776"/>
        <dbReference type="EC" id="4.1.2.14"/>
    </reaction>
</comment>
<dbReference type="PANTHER" id="PTHR30246:SF1">
    <property type="entry name" value="2-DEHYDRO-3-DEOXY-6-PHOSPHOGALACTONATE ALDOLASE-RELATED"/>
    <property type="match status" value="1"/>
</dbReference>
<evidence type="ECO:0000256" key="6">
    <source>
        <dbReference type="ARBA" id="ARBA00023239"/>
    </source>
</evidence>
<dbReference type="EC" id="4.1.2.14" evidence="5"/>
<comment type="pathway">
    <text evidence="2">Carbohydrate acid metabolism; 2-dehydro-3-deoxy-D-gluconate degradation; D-glyceraldehyde 3-phosphate and pyruvate from 2-dehydro-3-deoxy-D-gluconate: step 2/2.</text>
</comment>
<keyword evidence="7" id="KW-0704">Schiff base</keyword>
<dbReference type="InterPro" id="IPR031338">
    <property type="entry name" value="KDPG/KHG_AS_2"/>
</dbReference>
<organism evidence="9 10">
    <name type="scientific">Actinobacillus lignieresii</name>
    <dbReference type="NCBI Taxonomy" id="720"/>
    <lineage>
        <taxon>Bacteria</taxon>
        <taxon>Pseudomonadati</taxon>
        <taxon>Pseudomonadota</taxon>
        <taxon>Gammaproteobacteria</taxon>
        <taxon>Pasteurellales</taxon>
        <taxon>Pasteurellaceae</taxon>
        <taxon>Actinobacillus</taxon>
    </lineage>
</organism>
<gene>
    <name evidence="9" type="primary">eda</name>
    <name evidence="9" type="ORF">NCTC4191_00289</name>
</gene>
<dbReference type="InterPro" id="IPR031337">
    <property type="entry name" value="KDPG/KHG_AS_1"/>
</dbReference>
<evidence type="ECO:0000256" key="2">
    <source>
        <dbReference type="ARBA" id="ARBA00004736"/>
    </source>
</evidence>
<dbReference type="PROSITE" id="PS00159">
    <property type="entry name" value="ALDOLASE_KDPG_KHG_1"/>
    <property type="match status" value="1"/>
</dbReference>
<proteinExistence type="inferred from homology"/>
<evidence type="ECO:0000256" key="5">
    <source>
        <dbReference type="ARBA" id="ARBA00013063"/>
    </source>
</evidence>
<dbReference type="NCBIfam" id="NF004325">
    <property type="entry name" value="PRK05718.1"/>
    <property type="match status" value="1"/>
</dbReference>
<dbReference type="SUPFAM" id="SSF51569">
    <property type="entry name" value="Aldolase"/>
    <property type="match status" value="1"/>
</dbReference>
<accession>A0A380TSI7</accession>
<evidence type="ECO:0000313" key="9">
    <source>
        <dbReference type="EMBL" id="SUT90458.1"/>
    </source>
</evidence>
<evidence type="ECO:0000313" key="10">
    <source>
        <dbReference type="Proteomes" id="UP000254253"/>
    </source>
</evidence>
<keyword evidence="8" id="KW-0119">Carbohydrate metabolism</keyword>
<dbReference type="PROSITE" id="PS00160">
    <property type="entry name" value="ALDOLASE_KDPG_KHG_2"/>
    <property type="match status" value="1"/>
</dbReference>
<dbReference type="CDD" id="cd00452">
    <property type="entry name" value="KDPG_aldolase"/>
    <property type="match status" value="1"/>
</dbReference>
<comment type="similarity">
    <text evidence="3">Belongs to the KHG/KDPG aldolase family.</text>
</comment>
<dbReference type="InterPro" id="IPR013785">
    <property type="entry name" value="Aldolase_TIM"/>
</dbReference>
<dbReference type="Proteomes" id="UP000254253">
    <property type="component" value="Unassembled WGS sequence"/>
</dbReference>
<dbReference type="NCBIfam" id="TIGR01182">
    <property type="entry name" value="eda"/>
    <property type="match status" value="1"/>
</dbReference>
<dbReference type="PANTHER" id="PTHR30246">
    <property type="entry name" value="2-KETO-3-DEOXY-6-PHOSPHOGLUCONATE ALDOLASE"/>
    <property type="match status" value="1"/>
</dbReference>
<evidence type="ECO:0000256" key="1">
    <source>
        <dbReference type="ARBA" id="ARBA00000654"/>
    </source>
</evidence>
<dbReference type="InterPro" id="IPR000887">
    <property type="entry name" value="Aldlse_KDPG_KHG"/>
</dbReference>
<sequence length="214" mass="22975">MMKYTTEQIIEKLRQLKVVPVIAVEQAEDILPLVKTLAENGLPVAEITFRSAAAEEAIRLVRQHYPDVLIAAGTVLTAEQVVKAKNAGADFVVTPGFNPTIVKLCQDLDFPITPGVNNPMSIEAALSLGIEAVKFFPAEASGGVKMIKALLGPYGNLQIMPTGGISPSNIKDYLAIPNIVACGGSWFVEKSLIQAKNWDEIGRLVREAVALTHA</sequence>
<dbReference type="Gene3D" id="3.20.20.70">
    <property type="entry name" value="Aldolase class I"/>
    <property type="match status" value="1"/>
</dbReference>
<protein>
    <recommendedName>
        <fullName evidence="5">2-dehydro-3-deoxy-phosphogluconate aldolase</fullName>
        <ecNumber evidence="5">4.1.2.14</ecNumber>
    </recommendedName>
</protein>
<dbReference type="EMBL" id="UFRN01000002">
    <property type="protein sequence ID" value="SUT90458.1"/>
    <property type="molecule type" value="Genomic_DNA"/>
</dbReference>
<name>A0A380TSI7_ACTLI</name>
<keyword evidence="10" id="KW-1185">Reference proteome</keyword>